<reference evidence="1 2" key="1">
    <citation type="submission" date="2015-08" db="EMBL/GenBank/DDBJ databases">
        <title>Genome sequencing of Penicillium nordicum.</title>
        <authorList>
            <person name="Nguyen H.D."/>
            <person name="Seifert K.A."/>
        </authorList>
    </citation>
    <scope>NUCLEOTIDE SEQUENCE [LARGE SCALE GENOMIC DNA]</scope>
    <source>
        <strain evidence="1 2">DAOMC 185683</strain>
    </source>
</reference>
<comment type="caution">
    <text evidence="1">The sequence shown here is derived from an EMBL/GenBank/DDBJ whole genome shotgun (WGS) entry which is preliminary data.</text>
</comment>
<dbReference type="Proteomes" id="UP000037696">
    <property type="component" value="Unassembled WGS sequence"/>
</dbReference>
<keyword evidence="2" id="KW-1185">Reference proteome</keyword>
<evidence type="ECO:0000313" key="2">
    <source>
        <dbReference type="Proteomes" id="UP000037696"/>
    </source>
</evidence>
<name>A0A0M9WHR8_9EURO</name>
<evidence type="ECO:0000313" key="1">
    <source>
        <dbReference type="EMBL" id="KOS45363.1"/>
    </source>
</evidence>
<dbReference type="EMBL" id="LHQQ01000045">
    <property type="protein sequence ID" value="KOS45363.1"/>
    <property type="molecule type" value="Genomic_DNA"/>
</dbReference>
<proteinExistence type="predicted"/>
<sequence>MNIIKKNVNKNPPYIAYLIVRSRSPAQTTRSIIVESRLSSFNLTLQLPPLFNSTVASFYLLPFQFESHFLLVFLPETN</sequence>
<organism evidence="1 2">
    <name type="scientific">Penicillium nordicum</name>
    <dbReference type="NCBI Taxonomy" id="229535"/>
    <lineage>
        <taxon>Eukaryota</taxon>
        <taxon>Fungi</taxon>
        <taxon>Dikarya</taxon>
        <taxon>Ascomycota</taxon>
        <taxon>Pezizomycotina</taxon>
        <taxon>Eurotiomycetes</taxon>
        <taxon>Eurotiomycetidae</taxon>
        <taxon>Eurotiales</taxon>
        <taxon>Aspergillaceae</taxon>
        <taxon>Penicillium</taxon>
    </lineage>
</organism>
<dbReference type="AlphaFoldDB" id="A0A0M9WHR8"/>
<protein>
    <submittedName>
        <fullName evidence="1">Uncharacterized protein</fullName>
    </submittedName>
</protein>
<gene>
    <name evidence="1" type="ORF">ACN38_g3741</name>
</gene>
<accession>A0A0M9WHR8</accession>